<name>A0A0N5BDM3_STREA</name>
<dbReference type="PANTHER" id="PTHR21700">
    <property type="entry name" value="TRANSTHYRETIN-LIKE FAMILY PROTEIN-RELATED"/>
    <property type="match status" value="1"/>
</dbReference>
<evidence type="ECO:0000256" key="2">
    <source>
        <dbReference type="ARBA" id="ARBA00010112"/>
    </source>
</evidence>
<evidence type="ECO:0000256" key="1">
    <source>
        <dbReference type="ARBA" id="ARBA00004613"/>
    </source>
</evidence>
<keyword evidence="3" id="KW-0964">Secreted</keyword>
<accession>A0A0N5BDM3</accession>
<evidence type="ECO:0000313" key="5">
    <source>
        <dbReference type="Proteomes" id="UP000046392"/>
    </source>
</evidence>
<protein>
    <submittedName>
        <fullName evidence="6">Transthyretin-like family protein</fullName>
    </submittedName>
</protein>
<dbReference type="AlphaFoldDB" id="A0A0N5BDM3"/>
<dbReference type="Pfam" id="PF01060">
    <property type="entry name" value="TTR-52"/>
    <property type="match status" value="1"/>
</dbReference>
<reference evidence="6" key="1">
    <citation type="submission" date="2017-02" db="UniProtKB">
        <authorList>
            <consortium name="WormBaseParasite"/>
        </authorList>
    </citation>
    <scope>IDENTIFICATION</scope>
</reference>
<dbReference type="PANTHER" id="PTHR21700:SF24">
    <property type="entry name" value="TRANSTHYRETIN-LIKE FAMILY PROTEIN"/>
    <property type="match status" value="1"/>
</dbReference>
<sequence length="122" mass="13959">MISQVFFSSLISSISTVIDSYFFGISQSVKARGQVYCIGVPYSNIIIQLVEEDTITSDDLISTTSTDRDGYFKINGTRKQFTKIDPRVDVFHRCGRYYKYCYGKISELIPYDYVTKGKEAKK</sequence>
<proteinExistence type="inferred from homology"/>
<dbReference type="GO" id="GO:0009986">
    <property type="term" value="C:cell surface"/>
    <property type="evidence" value="ECO:0007669"/>
    <property type="project" value="InterPro"/>
</dbReference>
<evidence type="ECO:0000256" key="3">
    <source>
        <dbReference type="ARBA" id="ARBA00022525"/>
    </source>
</evidence>
<dbReference type="InterPro" id="IPR038479">
    <property type="entry name" value="Transthyretin-like_sf"/>
</dbReference>
<keyword evidence="5" id="KW-1185">Reference proteome</keyword>
<dbReference type="InterPro" id="IPR001534">
    <property type="entry name" value="Transthyretin-like"/>
</dbReference>
<dbReference type="WBParaSite" id="SPAL_0000410600.1">
    <property type="protein sequence ID" value="SPAL_0000410600.1"/>
    <property type="gene ID" value="SPAL_0000410600"/>
</dbReference>
<dbReference type="Gene3D" id="2.60.40.3330">
    <property type="match status" value="1"/>
</dbReference>
<comment type="subcellular location">
    <subcellularLocation>
        <location evidence="1">Secreted</location>
    </subcellularLocation>
</comment>
<evidence type="ECO:0000313" key="6">
    <source>
        <dbReference type="WBParaSite" id="SPAL_0000410600.1"/>
    </source>
</evidence>
<dbReference type="Proteomes" id="UP000046392">
    <property type="component" value="Unplaced"/>
</dbReference>
<evidence type="ECO:0000256" key="4">
    <source>
        <dbReference type="ARBA" id="ARBA00022729"/>
    </source>
</evidence>
<organism evidence="5 6">
    <name type="scientific">Strongyloides papillosus</name>
    <name type="common">Intestinal threadworm</name>
    <dbReference type="NCBI Taxonomy" id="174720"/>
    <lineage>
        <taxon>Eukaryota</taxon>
        <taxon>Metazoa</taxon>
        <taxon>Ecdysozoa</taxon>
        <taxon>Nematoda</taxon>
        <taxon>Chromadorea</taxon>
        <taxon>Rhabditida</taxon>
        <taxon>Tylenchina</taxon>
        <taxon>Panagrolaimomorpha</taxon>
        <taxon>Strongyloidoidea</taxon>
        <taxon>Strongyloididae</taxon>
        <taxon>Strongyloides</taxon>
    </lineage>
</organism>
<keyword evidence="4" id="KW-0732">Signal</keyword>
<comment type="similarity">
    <text evidence="2">Belongs to the nematode transthyretin-like family.</text>
</comment>
<dbReference type="GO" id="GO:0005576">
    <property type="term" value="C:extracellular region"/>
    <property type="evidence" value="ECO:0007669"/>
    <property type="project" value="UniProtKB-SubCell"/>
</dbReference>